<feature type="compositionally biased region" description="Low complexity" evidence="1">
    <location>
        <begin position="9"/>
        <end position="27"/>
    </location>
</feature>
<accession>A0ABM7WVE7</accession>
<name>A0ABM7WVE7_9BACT</name>
<organism evidence="3 4">
    <name type="scientific">Anaeromyxobacter oryzae</name>
    <dbReference type="NCBI Taxonomy" id="2918170"/>
    <lineage>
        <taxon>Bacteria</taxon>
        <taxon>Pseudomonadati</taxon>
        <taxon>Myxococcota</taxon>
        <taxon>Myxococcia</taxon>
        <taxon>Myxococcales</taxon>
        <taxon>Cystobacterineae</taxon>
        <taxon>Anaeromyxobacteraceae</taxon>
        <taxon>Anaeromyxobacter</taxon>
    </lineage>
</organism>
<proteinExistence type="predicted"/>
<protein>
    <submittedName>
        <fullName evidence="3">Uncharacterized protein</fullName>
    </submittedName>
</protein>
<keyword evidence="4" id="KW-1185">Reference proteome</keyword>
<keyword evidence="2" id="KW-0812">Transmembrane</keyword>
<gene>
    <name evidence="3" type="ORF">AMOR_24720</name>
</gene>
<dbReference type="Proteomes" id="UP001162891">
    <property type="component" value="Chromosome"/>
</dbReference>
<sequence length="141" mass="14923">MHPEDLQSAPGAGEPASGAPATGPGEAEPEAWARVLAAWEDDAAHHAYLARFGDLEGLAVAGGRYRAVLAERPGDPVALRYRDEVVKRATVAGLAQLPRTRPRPPIPRAAQVLLVWLLVAAAAAAVVYLWRGAARLIPDLK</sequence>
<feature type="transmembrane region" description="Helical" evidence="2">
    <location>
        <begin position="109"/>
        <end position="130"/>
    </location>
</feature>
<evidence type="ECO:0000313" key="4">
    <source>
        <dbReference type="Proteomes" id="UP001162891"/>
    </source>
</evidence>
<reference evidence="4" key="1">
    <citation type="journal article" date="2022" name="Int. J. Syst. Evol. Microbiol.">
        <title>Anaeromyxobacter oryzae sp. nov., Anaeromyxobacter diazotrophicus sp. nov. and Anaeromyxobacter paludicola sp. nov., isolated from paddy soils.</title>
        <authorList>
            <person name="Itoh H."/>
            <person name="Xu Z."/>
            <person name="Mise K."/>
            <person name="Masuda Y."/>
            <person name="Ushijima N."/>
            <person name="Hayakawa C."/>
            <person name="Shiratori Y."/>
            <person name="Senoo K."/>
        </authorList>
    </citation>
    <scope>NUCLEOTIDE SEQUENCE [LARGE SCALE GENOMIC DNA]</scope>
    <source>
        <strain evidence="4">Red232</strain>
    </source>
</reference>
<keyword evidence="2" id="KW-1133">Transmembrane helix</keyword>
<feature type="region of interest" description="Disordered" evidence="1">
    <location>
        <begin position="1"/>
        <end position="27"/>
    </location>
</feature>
<evidence type="ECO:0000313" key="3">
    <source>
        <dbReference type="EMBL" id="BDG03476.1"/>
    </source>
</evidence>
<dbReference type="EMBL" id="AP025591">
    <property type="protein sequence ID" value="BDG03476.1"/>
    <property type="molecule type" value="Genomic_DNA"/>
</dbReference>
<dbReference type="RefSeq" id="WP_248361521.1">
    <property type="nucleotide sequence ID" value="NZ_AP025591.1"/>
</dbReference>
<keyword evidence="2" id="KW-0472">Membrane</keyword>
<evidence type="ECO:0000256" key="2">
    <source>
        <dbReference type="SAM" id="Phobius"/>
    </source>
</evidence>
<evidence type="ECO:0000256" key="1">
    <source>
        <dbReference type="SAM" id="MobiDB-lite"/>
    </source>
</evidence>